<proteinExistence type="predicted"/>
<evidence type="ECO:0000256" key="1">
    <source>
        <dbReference type="SAM" id="MobiDB-lite"/>
    </source>
</evidence>
<comment type="caution">
    <text evidence="3">The sequence shown here is derived from an EMBL/GenBank/DDBJ whole genome shotgun (WGS) entry which is preliminary data.</text>
</comment>
<protein>
    <recommendedName>
        <fullName evidence="2">AAA+ ATPase domain-containing protein</fullName>
    </recommendedName>
</protein>
<dbReference type="SUPFAM" id="SSF48452">
    <property type="entry name" value="TPR-like"/>
    <property type="match status" value="2"/>
</dbReference>
<name>A0AAD6ZY00_9AGAR</name>
<dbReference type="Gene3D" id="3.40.50.300">
    <property type="entry name" value="P-loop containing nucleotide triphosphate hydrolases"/>
    <property type="match status" value="1"/>
</dbReference>
<dbReference type="GO" id="GO:0007166">
    <property type="term" value="P:cell surface receptor signaling pathway"/>
    <property type="evidence" value="ECO:0007669"/>
    <property type="project" value="InterPro"/>
</dbReference>
<dbReference type="InterPro" id="IPR011990">
    <property type="entry name" value="TPR-like_helical_dom_sf"/>
</dbReference>
<dbReference type="SMART" id="SM00382">
    <property type="entry name" value="AAA"/>
    <property type="match status" value="1"/>
</dbReference>
<organism evidence="3 4">
    <name type="scientific">Mycena albidolilacea</name>
    <dbReference type="NCBI Taxonomy" id="1033008"/>
    <lineage>
        <taxon>Eukaryota</taxon>
        <taxon>Fungi</taxon>
        <taxon>Dikarya</taxon>
        <taxon>Basidiomycota</taxon>
        <taxon>Agaricomycotina</taxon>
        <taxon>Agaricomycetes</taxon>
        <taxon>Agaricomycetidae</taxon>
        <taxon>Agaricales</taxon>
        <taxon>Marasmiineae</taxon>
        <taxon>Mycenaceae</taxon>
        <taxon>Mycena</taxon>
    </lineage>
</organism>
<gene>
    <name evidence="3" type="ORF">DFH08DRAFT_810405</name>
</gene>
<dbReference type="InterPro" id="IPR003593">
    <property type="entry name" value="AAA+_ATPase"/>
</dbReference>
<dbReference type="SUPFAM" id="SSF52540">
    <property type="entry name" value="P-loop containing nucleoside triphosphate hydrolases"/>
    <property type="match status" value="1"/>
</dbReference>
<dbReference type="PANTHER" id="PTHR47691:SF3">
    <property type="entry name" value="HTH-TYPE TRANSCRIPTIONAL REGULATOR RV0890C-RELATED"/>
    <property type="match status" value="1"/>
</dbReference>
<evidence type="ECO:0000259" key="2">
    <source>
        <dbReference type="SMART" id="SM00382"/>
    </source>
</evidence>
<dbReference type="AlphaFoldDB" id="A0AAD6ZY00"/>
<dbReference type="InterPro" id="IPR027417">
    <property type="entry name" value="P-loop_NTPase"/>
</dbReference>
<evidence type="ECO:0000313" key="4">
    <source>
        <dbReference type="Proteomes" id="UP001218218"/>
    </source>
</evidence>
<dbReference type="CDD" id="cd21037">
    <property type="entry name" value="MLKL_NTD"/>
    <property type="match status" value="1"/>
</dbReference>
<dbReference type="PANTHER" id="PTHR47691">
    <property type="entry name" value="REGULATOR-RELATED"/>
    <property type="match status" value="1"/>
</dbReference>
<reference evidence="3" key="1">
    <citation type="submission" date="2023-03" db="EMBL/GenBank/DDBJ databases">
        <title>Massive genome expansion in bonnet fungi (Mycena s.s.) driven by repeated elements and novel gene families across ecological guilds.</title>
        <authorList>
            <consortium name="Lawrence Berkeley National Laboratory"/>
            <person name="Harder C.B."/>
            <person name="Miyauchi S."/>
            <person name="Viragh M."/>
            <person name="Kuo A."/>
            <person name="Thoen E."/>
            <person name="Andreopoulos B."/>
            <person name="Lu D."/>
            <person name="Skrede I."/>
            <person name="Drula E."/>
            <person name="Henrissat B."/>
            <person name="Morin E."/>
            <person name="Kohler A."/>
            <person name="Barry K."/>
            <person name="LaButti K."/>
            <person name="Morin E."/>
            <person name="Salamov A."/>
            <person name="Lipzen A."/>
            <person name="Mereny Z."/>
            <person name="Hegedus B."/>
            <person name="Baldrian P."/>
            <person name="Stursova M."/>
            <person name="Weitz H."/>
            <person name="Taylor A."/>
            <person name="Grigoriev I.V."/>
            <person name="Nagy L.G."/>
            <person name="Martin F."/>
            <person name="Kauserud H."/>
        </authorList>
    </citation>
    <scope>NUCLEOTIDE SEQUENCE</scope>
    <source>
        <strain evidence="3">CBHHK002</strain>
    </source>
</reference>
<dbReference type="EMBL" id="JARIHO010000022">
    <property type="protein sequence ID" value="KAJ7343865.1"/>
    <property type="molecule type" value="Genomic_DNA"/>
</dbReference>
<keyword evidence="4" id="KW-1185">Reference proteome</keyword>
<sequence length="1050" mass="117917">MPLIHSTQTVKQNKDGCSELLEQIHQLLHAIIALHIKSDGEELSPLALNNIANFTKTLHKIHHFVEAQQGRSRIRNFFRQGEMNALLKDCSAELQQALDSFHVGAMGSVLTDATTLQEYAENRHREVLELIDNLSDVTGSDRASSINRHFSSAESSSISISILPSEPKIFHGRELELSQILEYFSKEPIRVAILGAGGMGKTSLARAVIHNSGIAAVYGERRFFVACDTASSKVELAGLLAAQVGIKGGRDLSRPVIRYFAGGPPALLVLDNLETLWDQRESRGEIEEFLSLLTDIQHLALIITMRGAERPAKVGWTRPFLLPLQPLSQDAARKTFLDIADDDHNSKDIDRVLLLTDNMPLSISLVAHLVDLEGCSNVLHRWEQERTSIISEGHDRRSNLDLSISLSLSSPRVTSSPKSRELLSLLAMLPDGLSDAELRQSNIPITDILSCKATLLGTSLAHNDDQGRIKSLVPIREYMQKLHPPQDYLLRPLLKYFHQLLDVYQSNRGTLSSPELTARITSNFSNMQHVLLSGLHQGNPDLALTIYSICHLDMFSVANGRGRIPSMQLIPKAMPRPSDHRLEVYFIIRLLHLWRYHSILDPEGLVNQAQQHFKYIDDVDIECRFYIALGQYYQFHDDNRSKAEEYYQKSLLTSLSNGNIMRQIDSLDSLANIEWQNGDYSSGQQHAYESRRLSRISADLFREARALRTEAMCWNNLGNFGHTISLCKLARELLELCGLSGGEMDCAIMNTQAEIHKQKSEYLEALEINNKLLQKLSFEQEPFDHALAVFNLTELEVQIGGPKEVLQRNIDTAKSMFDTMGYSRGFVCCDMLLGDLNLREGELATAERLFEKCVKSSQGKDGEIMSYCLERLGNPRCWTAAKSSYTWTAVFLAHVLQSQEKLGLFKALQFWGDVLLNQGETESAANLYTVALEGFTQLDIHRSRGECLIGLGEISQCHGDLTDAMEHWRIARALFERSCQSKQVSDIDERLESTQRDVQQRHQRNLIVLSDLCAPTGELHGIQVVGSEDSERNGEAQNQDLDGQRVEVSV</sequence>
<dbReference type="InterPro" id="IPR036537">
    <property type="entry name" value="Adaptor_Cbl_N_dom_sf"/>
</dbReference>
<evidence type="ECO:0000313" key="3">
    <source>
        <dbReference type="EMBL" id="KAJ7343865.1"/>
    </source>
</evidence>
<feature type="region of interest" description="Disordered" evidence="1">
    <location>
        <begin position="1027"/>
        <end position="1050"/>
    </location>
</feature>
<feature type="domain" description="AAA+ ATPase" evidence="2">
    <location>
        <begin position="187"/>
        <end position="360"/>
    </location>
</feature>
<dbReference type="Gene3D" id="1.25.40.10">
    <property type="entry name" value="Tetratricopeptide repeat domain"/>
    <property type="match status" value="2"/>
</dbReference>
<accession>A0AAD6ZY00</accession>
<dbReference type="Gene3D" id="1.20.930.20">
    <property type="entry name" value="Adaptor protein Cbl, N-terminal domain"/>
    <property type="match status" value="1"/>
</dbReference>
<dbReference type="InterPro" id="IPR049052">
    <property type="entry name" value="nSTAND1"/>
</dbReference>
<dbReference type="Proteomes" id="UP001218218">
    <property type="component" value="Unassembled WGS sequence"/>
</dbReference>
<dbReference type="InterPro" id="IPR059179">
    <property type="entry name" value="MLKL-like_MCAfunc"/>
</dbReference>
<dbReference type="Pfam" id="PF20703">
    <property type="entry name" value="nSTAND1"/>
    <property type="match status" value="1"/>
</dbReference>